<dbReference type="SUPFAM" id="SSF56784">
    <property type="entry name" value="HAD-like"/>
    <property type="match status" value="1"/>
</dbReference>
<dbReference type="Pfam" id="PF00122">
    <property type="entry name" value="E1-E2_ATPase"/>
    <property type="match status" value="1"/>
</dbReference>
<dbReference type="Pfam" id="PF00702">
    <property type="entry name" value="Hydrolase"/>
    <property type="match status" value="1"/>
</dbReference>
<evidence type="ECO:0000256" key="3">
    <source>
        <dbReference type="ARBA" id="ARBA00022692"/>
    </source>
</evidence>
<proteinExistence type="inferred from homology"/>
<reference evidence="15 16" key="1">
    <citation type="submission" date="2012-09" db="EMBL/GenBank/DDBJ databases">
        <title>The Genome Sequence of Alloiococcus otitis ATCC 51267.</title>
        <authorList>
            <consortium name="The Broad Institute Genome Sequencing Platform"/>
            <person name="Earl A."/>
            <person name="Ward D."/>
            <person name="Feldgarden M."/>
            <person name="Gevers D."/>
            <person name="Huys G."/>
            <person name="Walker B."/>
            <person name="Young S.K."/>
            <person name="Zeng Q."/>
            <person name="Gargeya S."/>
            <person name="Fitzgerald M."/>
            <person name="Haas B."/>
            <person name="Abouelleil A."/>
            <person name="Alvarado L."/>
            <person name="Arachchi H.M."/>
            <person name="Berlin A.M."/>
            <person name="Chapman S.B."/>
            <person name="Goldberg J."/>
            <person name="Griggs A."/>
            <person name="Gujja S."/>
            <person name="Hansen M."/>
            <person name="Howarth C."/>
            <person name="Imamovic A."/>
            <person name="Larimer J."/>
            <person name="McCowen C."/>
            <person name="Montmayeur A."/>
            <person name="Murphy C."/>
            <person name="Neiman D."/>
            <person name="Pearson M."/>
            <person name="Priest M."/>
            <person name="Roberts A."/>
            <person name="Saif S."/>
            <person name="Shea T."/>
            <person name="Sisk P."/>
            <person name="Sykes S."/>
            <person name="Wortman J."/>
            <person name="Nusbaum C."/>
            <person name="Birren B."/>
        </authorList>
    </citation>
    <scope>NUCLEOTIDE SEQUENCE [LARGE SCALE GENOMIC DNA]</scope>
    <source>
        <strain evidence="15 16">ATCC 51267</strain>
    </source>
</reference>
<evidence type="ECO:0000256" key="13">
    <source>
        <dbReference type="SAM" id="MobiDB-lite"/>
    </source>
</evidence>
<dbReference type="PATRIC" id="fig|883081.3.peg.874"/>
<keyword evidence="8" id="KW-1278">Translocase</keyword>
<dbReference type="STRING" id="883081.HMPREF9698_00877"/>
<evidence type="ECO:0000313" key="15">
    <source>
        <dbReference type="EMBL" id="EKU93582.1"/>
    </source>
</evidence>
<dbReference type="InterPro" id="IPR023214">
    <property type="entry name" value="HAD_sf"/>
</dbReference>
<evidence type="ECO:0000256" key="4">
    <source>
        <dbReference type="ARBA" id="ARBA00022723"/>
    </source>
</evidence>
<evidence type="ECO:0000259" key="14">
    <source>
        <dbReference type="Pfam" id="PF00122"/>
    </source>
</evidence>
<dbReference type="RefSeq" id="WP_003777760.1">
    <property type="nucleotide sequence ID" value="NZ_JH992958.1"/>
</dbReference>
<comment type="caution">
    <text evidence="15">The sequence shown here is derived from an EMBL/GenBank/DDBJ whole genome shotgun (WGS) entry which is preliminary data.</text>
</comment>
<keyword evidence="11 12" id="KW-0472">Membrane</keyword>
<dbReference type="InterPro" id="IPR051949">
    <property type="entry name" value="Cation_Transport_ATPase"/>
</dbReference>
<dbReference type="PANTHER" id="PTHR43079">
    <property type="entry name" value="PROBABLE CADMIUM/ZINC-TRANSPORTING ATPASE HMA1"/>
    <property type="match status" value="1"/>
</dbReference>
<dbReference type="HOGENOM" id="CLU_001771_6_3_9"/>
<dbReference type="SFLD" id="SFLDG00002">
    <property type="entry name" value="C1.7:_P-type_atpase_like"/>
    <property type="match status" value="1"/>
</dbReference>
<evidence type="ECO:0000256" key="9">
    <source>
        <dbReference type="ARBA" id="ARBA00022989"/>
    </source>
</evidence>
<dbReference type="GO" id="GO:0019829">
    <property type="term" value="F:ATPase-coupled monoatomic cation transmembrane transporter activity"/>
    <property type="evidence" value="ECO:0007669"/>
    <property type="project" value="InterPro"/>
</dbReference>
<evidence type="ECO:0000256" key="2">
    <source>
        <dbReference type="ARBA" id="ARBA00006024"/>
    </source>
</evidence>
<evidence type="ECO:0000256" key="12">
    <source>
        <dbReference type="RuleBase" id="RU362081"/>
    </source>
</evidence>
<feature type="transmembrane region" description="Helical" evidence="12">
    <location>
        <begin position="563"/>
        <end position="582"/>
    </location>
</feature>
<protein>
    <submittedName>
        <fullName evidence="15">Heavy metal translocating P-type ATPase</fullName>
    </submittedName>
</protein>
<evidence type="ECO:0000256" key="6">
    <source>
        <dbReference type="ARBA" id="ARBA00022840"/>
    </source>
</evidence>
<keyword evidence="6 12" id="KW-0067">ATP-binding</keyword>
<dbReference type="GO" id="GO:0016887">
    <property type="term" value="F:ATP hydrolysis activity"/>
    <property type="evidence" value="ECO:0007669"/>
    <property type="project" value="InterPro"/>
</dbReference>
<keyword evidence="7" id="KW-0460">Magnesium</keyword>
<evidence type="ECO:0000256" key="8">
    <source>
        <dbReference type="ARBA" id="ARBA00022967"/>
    </source>
</evidence>
<name>K9ERL9_9LACT</name>
<dbReference type="SFLD" id="SFLDF00027">
    <property type="entry name" value="p-type_atpase"/>
    <property type="match status" value="1"/>
</dbReference>
<dbReference type="InterPro" id="IPR036412">
    <property type="entry name" value="HAD-like_sf"/>
</dbReference>
<feature type="region of interest" description="Disordered" evidence="13">
    <location>
        <begin position="611"/>
        <end position="630"/>
    </location>
</feature>
<evidence type="ECO:0000313" key="16">
    <source>
        <dbReference type="Proteomes" id="UP000009875"/>
    </source>
</evidence>
<feature type="domain" description="P-type ATPase A" evidence="14">
    <location>
        <begin position="118"/>
        <end position="217"/>
    </location>
</feature>
<comment type="subcellular location">
    <subcellularLocation>
        <location evidence="1">Cell membrane</location>
        <topology evidence="1">Multi-pass membrane protein</topology>
    </subcellularLocation>
</comment>
<dbReference type="InterPro" id="IPR001757">
    <property type="entry name" value="P_typ_ATPase"/>
</dbReference>
<dbReference type="GO" id="GO:0005886">
    <property type="term" value="C:plasma membrane"/>
    <property type="evidence" value="ECO:0007669"/>
    <property type="project" value="UniProtKB-SubCell"/>
</dbReference>
<dbReference type="PROSITE" id="PS00154">
    <property type="entry name" value="ATPASE_E1_E2"/>
    <property type="match status" value="1"/>
</dbReference>
<evidence type="ECO:0000256" key="7">
    <source>
        <dbReference type="ARBA" id="ARBA00022842"/>
    </source>
</evidence>
<accession>K9ERL9</accession>
<evidence type="ECO:0000256" key="10">
    <source>
        <dbReference type="ARBA" id="ARBA00023065"/>
    </source>
</evidence>
<keyword evidence="10" id="KW-0813">Transport</keyword>
<keyword evidence="10" id="KW-0406">Ion transport</keyword>
<dbReference type="OrthoDB" id="9813266at2"/>
<dbReference type="NCBIfam" id="TIGR01525">
    <property type="entry name" value="ATPase-IB_hvy"/>
    <property type="match status" value="1"/>
</dbReference>
<keyword evidence="5 12" id="KW-0547">Nucleotide-binding</keyword>
<dbReference type="InterPro" id="IPR008250">
    <property type="entry name" value="ATPase_P-typ_transduc_dom_A_sf"/>
</dbReference>
<dbReference type="SUPFAM" id="SSF81653">
    <property type="entry name" value="Calcium ATPase, transduction domain A"/>
    <property type="match status" value="1"/>
</dbReference>
<dbReference type="Gene3D" id="2.70.150.10">
    <property type="entry name" value="Calcium-transporting ATPase, cytoplasmic transduction domain A"/>
    <property type="match status" value="1"/>
</dbReference>
<keyword evidence="16" id="KW-1185">Reference proteome</keyword>
<dbReference type="PRINTS" id="PR00119">
    <property type="entry name" value="CATATPASE"/>
</dbReference>
<organism evidence="15 16">
    <name type="scientific">Alloiococcus otitis ATCC 51267</name>
    <dbReference type="NCBI Taxonomy" id="883081"/>
    <lineage>
        <taxon>Bacteria</taxon>
        <taxon>Bacillati</taxon>
        <taxon>Bacillota</taxon>
        <taxon>Bacilli</taxon>
        <taxon>Lactobacillales</taxon>
        <taxon>Carnobacteriaceae</taxon>
        <taxon>Alloiococcus</taxon>
    </lineage>
</organism>
<dbReference type="eggNOG" id="COG2217">
    <property type="taxonomic scope" value="Bacteria"/>
</dbReference>
<dbReference type="NCBIfam" id="TIGR01494">
    <property type="entry name" value="ATPase_P-type"/>
    <property type="match status" value="1"/>
</dbReference>
<dbReference type="EMBL" id="AGXA01000018">
    <property type="protein sequence ID" value="EKU93582.1"/>
    <property type="molecule type" value="Genomic_DNA"/>
</dbReference>
<dbReference type="InterPro" id="IPR027256">
    <property type="entry name" value="P-typ_ATPase_IB"/>
</dbReference>
<gene>
    <name evidence="15" type="ORF">HMPREF9698_00877</name>
</gene>
<keyword evidence="4 12" id="KW-0479">Metal-binding</keyword>
<dbReference type="InterPro" id="IPR018303">
    <property type="entry name" value="ATPase_P-typ_P_site"/>
</dbReference>
<feature type="transmembrane region" description="Helical" evidence="12">
    <location>
        <begin position="237"/>
        <end position="257"/>
    </location>
</feature>
<comment type="similarity">
    <text evidence="2 12">Belongs to the cation transport ATPase (P-type) (TC 3.A.3) family. Type IB subfamily.</text>
</comment>
<feature type="transmembrane region" description="Helical" evidence="12">
    <location>
        <begin position="263"/>
        <end position="283"/>
    </location>
</feature>
<feature type="transmembrane region" description="Helical" evidence="12">
    <location>
        <begin position="12"/>
        <end position="30"/>
    </location>
</feature>
<keyword evidence="9 12" id="KW-1133">Transmembrane helix</keyword>
<evidence type="ECO:0000256" key="11">
    <source>
        <dbReference type="ARBA" id="ARBA00023136"/>
    </source>
</evidence>
<dbReference type="GO" id="GO:0005524">
    <property type="term" value="F:ATP binding"/>
    <property type="evidence" value="ECO:0007669"/>
    <property type="project" value="UniProtKB-UniRule"/>
</dbReference>
<evidence type="ECO:0000256" key="1">
    <source>
        <dbReference type="ARBA" id="ARBA00004651"/>
    </source>
</evidence>
<dbReference type="Gene3D" id="3.40.50.1000">
    <property type="entry name" value="HAD superfamily/HAD-like"/>
    <property type="match status" value="1"/>
</dbReference>
<dbReference type="GO" id="GO:0046872">
    <property type="term" value="F:metal ion binding"/>
    <property type="evidence" value="ECO:0007669"/>
    <property type="project" value="UniProtKB-KW"/>
</dbReference>
<dbReference type="Proteomes" id="UP000009875">
    <property type="component" value="Unassembled WGS sequence"/>
</dbReference>
<dbReference type="SUPFAM" id="SSF81665">
    <property type="entry name" value="Calcium ATPase, transmembrane domain M"/>
    <property type="match status" value="1"/>
</dbReference>
<dbReference type="SFLD" id="SFLDS00003">
    <property type="entry name" value="Haloacid_Dehalogenase"/>
    <property type="match status" value="1"/>
</dbReference>
<feature type="compositionally biased region" description="Acidic residues" evidence="13">
    <location>
        <begin position="612"/>
        <end position="623"/>
    </location>
</feature>
<dbReference type="InterPro" id="IPR023298">
    <property type="entry name" value="ATPase_P-typ_TM_dom_sf"/>
</dbReference>
<keyword evidence="12" id="KW-1003">Cell membrane</keyword>
<dbReference type="FunFam" id="2.70.150.10:FF:000002">
    <property type="entry name" value="Copper-transporting ATPase 1, putative"/>
    <property type="match status" value="1"/>
</dbReference>
<keyword evidence="3 12" id="KW-0812">Transmembrane</keyword>
<sequence length="630" mass="67877">MLQFLFKSRKGQFFSLAILFTVAGFVLMPIHDLASRICFYIAIFFGGFFAAKDAVVDTIREKSPNVDLLMILSALGAAAINFESEGAVLLIIFSGSDLLEEYATDKTTNEISALMSNVPETAKLVMSSGQTKEVSTEDLQLEDQVLVAKGEQVPIDGYVDSQVSIDESALTGESIPVSKEAGQEVFAGTINQGNAFKLTVSKTSDETIFSSIVKMVEEAQDHPSNIAKFIDRFETKYVITVLIAVPLFVLALYGLTANNWQEAIYRGLVLLTVASPCALVASATPATLSAISNGAKHGILVKGGAAMESLSSMDQLFTDKTGTLTFGEFTLVDYQASDQTLAYVTYMENQSNHPIARALVDHFKNLDFSQVNSSQPVEEVAGVGLKMGDWLLGKLSVFEGYKGYQELNEELENKQTTVVAAYKDEIKGYFVLADEIRLEAKEAVHNFMAAGVDVSLLTGDNETAASQVAQAIGLDHYEASLTPEDKTVFVKEAQNEETVIGMIGDGINDAPALANADIGIAMGSGSSVAMESSDLIVVKNNLAKLFYSFDLSKRLNKIIIQNIVFAVGVIVILVILNLLGILDLPTGVVAHEGSTILVILNGLRLLKTPKDADDDEVEKEEETSSVSLQA</sequence>
<dbReference type="InterPro" id="IPR044492">
    <property type="entry name" value="P_typ_ATPase_HD_dom"/>
</dbReference>
<dbReference type="PROSITE" id="PS01229">
    <property type="entry name" value="COF_2"/>
    <property type="match status" value="1"/>
</dbReference>
<dbReference type="PANTHER" id="PTHR43079:SF1">
    <property type="entry name" value="CADMIUM_ZINC-TRANSPORTING ATPASE HMA1, CHLOROPLASTIC-RELATED"/>
    <property type="match status" value="1"/>
</dbReference>
<dbReference type="InterPro" id="IPR023299">
    <property type="entry name" value="ATPase_P-typ_cyto_dom_N"/>
</dbReference>
<dbReference type="AlphaFoldDB" id="K9ERL9"/>
<evidence type="ECO:0000256" key="5">
    <source>
        <dbReference type="ARBA" id="ARBA00022741"/>
    </source>
</evidence>
<dbReference type="InterPro" id="IPR059000">
    <property type="entry name" value="ATPase_P-type_domA"/>
</dbReference>
<dbReference type="Gene3D" id="3.40.1110.10">
    <property type="entry name" value="Calcium-transporting ATPase, cytoplasmic domain N"/>
    <property type="match status" value="1"/>
</dbReference>